<keyword evidence="3" id="KW-1185">Reference proteome</keyword>
<comment type="caution">
    <text evidence="2">The sequence shown here is derived from an EMBL/GenBank/DDBJ whole genome shotgun (WGS) entry which is preliminary data.</text>
</comment>
<organism evidence="2 3">
    <name type="scientific">Lysobacter panacisoli</name>
    <dbReference type="NCBI Taxonomy" id="1255263"/>
    <lineage>
        <taxon>Bacteria</taxon>
        <taxon>Pseudomonadati</taxon>
        <taxon>Pseudomonadota</taxon>
        <taxon>Gammaproteobacteria</taxon>
        <taxon>Lysobacterales</taxon>
        <taxon>Lysobacteraceae</taxon>
        <taxon>Lysobacter</taxon>
    </lineage>
</organism>
<reference evidence="3" key="1">
    <citation type="journal article" date="2019" name="Int. J. Syst. Evol. Microbiol.">
        <title>The Global Catalogue of Microorganisms (GCM) 10K type strain sequencing project: providing services to taxonomists for standard genome sequencing and annotation.</title>
        <authorList>
            <consortium name="The Broad Institute Genomics Platform"/>
            <consortium name="The Broad Institute Genome Sequencing Center for Infectious Disease"/>
            <person name="Wu L."/>
            <person name="Ma J."/>
        </authorList>
    </citation>
    <scope>NUCLEOTIDE SEQUENCE [LARGE SCALE GENOMIC DNA]</scope>
    <source>
        <strain evidence="3">JCM 19212</strain>
    </source>
</reference>
<feature type="transmembrane region" description="Helical" evidence="1">
    <location>
        <begin position="48"/>
        <end position="67"/>
    </location>
</feature>
<evidence type="ECO:0000256" key="1">
    <source>
        <dbReference type="SAM" id="Phobius"/>
    </source>
</evidence>
<keyword evidence="1" id="KW-1133">Transmembrane helix</keyword>
<protein>
    <recommendedName>
        <fullName evidence="4">DUF4345 domain-containing protein</fullName>
    </recommendedName>
</protein>
<dbReference type="EMBL" id="BAABKY010000002">
    <property type="protein sequence ID" value="GAA5078883.1"/>
    <property type="molecule type" value="Genomic_DNA"/>
</dbReference>
<keyword evidence="1" id="KW-0472">Membrane</keyword>
<proteinExistence type="predicted"/>
<feature type="transmembrane region" description="Helical" evidence="1">
    <location>
        <begin position="92"/>
        <end position="117"/>
    </location>
</feature>
<evidence type="ECO:0000313" key="2">
    <source>
        <dbReference type="EMBL" id="GAA5078883.1"/>
    </source>
</evidence>
<sequence>MTRTNAYSLLCMIIRAVAVWSLGKVALSIPGMLIAVRESPSSGFGPGWLLASIGLEVLIIAALWLFADKLAKLALTRPQEVAFESSMDPATWLGLLLSAIGAWFFFGGVVTAFYMAVRWFVVIRMYREYGAMDADTFANIASTVLEIGLGALLVLRGQGLSRWIHRMRYGVEQAPAEPTA</sequence>
<feature type="transmembrane region" description="Helical" evidence="1">
    <location>
        <begin position="12"/>
        <end position="36"/>
    </location>
</feature>
<feature type="transmembrane region" description="Helical" evidence="1">
    <location>
        <begin position="137"/>
        <end position="155"/>
    </location>
</feature>
<name>A0ABP9LLU9_9GAMM</name>
<dbReference type="Proteomes" id="UP001501083">
    <property type="component" value="Unassembled WGS sequence"/>
</dbReference>
<accession>A0ABP9LLU9</accession>
<evidence type="ECO:0008006" key="4">
    <source>
        <dbReference type="Google" id="ProtNLM"/>
    </source>
</evidence>
<keyword evidence="1" id="KW-0812">Transmembrane</keyword>
<evidence type="ECO:0000313" key="3">
    <source>
        <dbReference type="Proteomes" id="UP001501083"/>
    </source>
</evidence>
<gene>
    <name evidence="2" type="ORF">GCM10025759_26530</name>
</gene>